<dbReference type="InterPro" id="IPR018357">
    <property type="entry name" value="Hexapep_transf_CS"/>
</dbReference>
<dbReference type="RefSeq" id="WP_248357441.1">
    <property type="nucleotide sequence ID" value="NZ_AP025591.1"/>
</dbReference>
<evidence type="ECO:0000256" key="1">
    <source>
        <dbReference type="ARBA" id="ARBA00007274"/>
    </source>
</evidence>
<evidence type="ECO:0000313" key="7">
    <source>
        <dbReference type="Proteomes" id="UP001162891"/>
    </source>
</evidence>
<evidence type="ECO:0000256" key="5">
    <source>
        <dbReference type="PIRNR" id="PIRNR000441"/>
    </source>
</evidence>
<dbReference type="PIRSF" id="PIRSF000441">
    <property type="entry name" value="CysE"/>
    <property type="match status" value="1"/>
</dbReference>
<dbReference type="EC" id="2.3.1.30" evidence="5"/>
<keyword evidence="3" id="KW-0677">Repeat</keyword>
<reference evidence="7" key="1">
    <citation type="journal article" date="2022" name="Int. J. Syst. Evol. Microbiol.">
        <title>Anaeromyxobacter oryzae sp. nov., Anaeromyxobacter diazotrophicus sp. nov. and Anaeromyxobacter paludicola sp. nov., isolated from paddy soils.</title>
        <authorList>
            <person name="Itoh H."/>
            <person name="Xu Z."/>
            <person name="Mise K."/>
            <person name="Masuda Y."/>
            <person name="Ushijima N."/>
            <person name="Hayakawa C."/>
            <person name="Shiratori Y."/>
            <person name="Senoo K."/>
        </authorList>
    </citation>
    <scope>NUCLEOTIDE SEQUENCE [LARGE SCALE GENOMIC DNA]</scope>
    <source>
        <strain evidence="7">Red232</strain>
    </source>
</reference>
<dbReference type="Pfam" id="PF00132">
    <property type="entry name" value="Hexapep"/>
    <property type="match status" value="1"/>
</dbReference>
<dbReference type="InterPro" id="IPR001451">
    <property type="entry name" value="Hexapep"/>
</dbReference>
<keyword evidence="7" id="KW-1185">Reference proteome</keyword>
<evidence type="ECO:0000256" key="4">
    <source>
        <dbReference type="ARBA" id="ARBA00023315"/>
    </source>
</evidence>
<keyword evidence="2 5" id="KW-0808">Transferase</keyword>
<dbReference type="Proteomes" id="UP001162891">
    <property type="component" value="Chromosome"/>
</dbReference>
<comment type="similarity">
    <text evidence="1 5">Belongs to the transferase hexapeptide repeat family.</text>
</comment>
<accession>A0ABM7WNM6</accession>
<dbReference type="Gene3D" id="2.160.10.10">
    <property type="entry name" value="Hexapeptide repeat proteins"/>
    <property type="match status" value="1"/>
</dbReference>
<protein>
    <recommendedName>
        <fullName evidence="5">Serine acetyltransferase</fullName>
        <ecNumber evidence="5">2.3.1.30</ecNumber>
    </recommendedName>
</protein>
<dbReference type="PANTHER" id="PTHR42811">
    <property type="entry name" value="SERINE ACETYLTRANSFERASE"/>
    <property type="match status" value="1"/>
</dbReference>
<evidence type="ECO:0000313" key="6">
    <source>
        <dbReference type="EMBL" id="BDG01074.1"/>
    </source>
</evidence>
<dbReference type="PROSITE" id="PS00101">
    <property type="entry name" value="HEXAPEP_TRANSFERASES"/>
    <property type="match status" value="1"/>
</dbReference>
<dbReference type="InterPro" id="IPR005881">
    <property type="entry name" value="Ser_O-AcTrfase"/>
</dbReference>
<evidence type="ECO:0000256" key="3">
    <source>
        <dbReference type="ARBA" id="ARBA00022737"/>
    </source>
</evidence>
<organism evidence="6 7">
    <name type="scientific">Anaeromyxobacter oryzae</name>
    <dbReference type="NCBI Taxonomy" id="2918170"/>
    <lineage>
        <taxon>Bacteria</taxon>
        <taxon>Pseudomonadati</taxon>
        <taxon>Myxococcota</taxon>
        <taxon>Myxococcia</taxon>
        <taxon>Myxococcales</taxon>
        <taxon>Cystobacterineae</taxon>
        <taxon>Anaeromyxobacteraceae</taxon>
        <taxon>Anaeromyxobacter</taxon>
    </lineage>
</organism>
<dbReference type="CDD" id="cd03354">
    <property type="entry name" value="LbH_SAT"/>
    <property type="match status" value="1"/>
</dbReference>
<evidence type="ECO:0000256" key="2">
    <source>
        <dbReference type="ARBA" id="ARBA00022679"/>
    </source>
</evidence>
<proteinExistence type="inferred from homology"/>
<dbReference type="EMBL" id="AP025591">
    <property type="protein sequence ID" value="BDG01074.1"/>
    <property type="molecule type" value="Genomic_DNA"/>
</dbReference>
<sequence>MRAAAVAARAPGTAPEPGAWESFRADLGRYFRYARAETLWERLRIAVHTEAVAALAVYRLGRWLRDEAPAPARLALKLPHSLAHEAVRVALGICLSPDARIGPGLYIGHSGGIWVAPGAVIGRDCNLSQGVTLGIGGTVRRGAPVLGDRVWIGPKATVSGPVKVGAGAVVGANSLVVTNVPEKGVAVGVPARVVALSGSGALIG</sequence>
<comment type="catalytic activity">
    <reaction evidence="5">
        <text>L-serine + acetyl-CoA = O-acetyl-L-serine + CoA</text>
        <dbReference type="Rhea" id="RHEA:24560"/>
        <dbReference type="ChEBI" id="CHEBI:33384"/>
        <dbReference type="ChEBI" id="CHEBI:57287"/>
        <dbReference type="ChEBI" id="CHEBI:57288"/>
        <dbReference type="ChEBI" id="CHEBI:58340"/>
        <dbReference type="EC" id="2.3.1.30"/>
    </reaction>
</comment>
<name>A0ABM7WNM6_9BACT</name>
<keyword evidence="4 5" id="KW-0012">Acyltransferase</keyword>
<dbReference type="SUPFAM" id="SSF51161">
    <property type="entry name" value="Trimeric LpxA-like enzymes"/>
    <property type="match status" value="1"/>
</dbReference>
<gene>
    <name evidence="6" type="primary">cysE-2</name>
    <name evidence="6" type="ORF">AMOR_00700</name>
</gene>
<dbReference type="InterPro" id="IPR045304">
    <property type="entry name" value="LbH_SAT"/>
</dbReference>
<dbReference type="InterPro" id="IPR011004">
    <property type="entry name" value="Trimer_LpxA-like_sf"/>
</dbReference>